<keyword evidence="12" id="KW-1185">Reference proteome</keyword>
<feature type="binding site" evidence="9">
    <location>
        <position position="62"/>
    </location>
    <ligand>
        <name>substrate</name>
    </ligand>
</feature>
<dbReference type="PANTHER" id="PTHR31689">
    <property type="entry name" value="DIAMINOPIMELATE EPIMERASE, CHLOROPLASTIC"/>
    <property type="match status" value="1"/>
</dbReference>
<sequence>MEFTKMHGLGNDFVIVSKYKDIPKDVERLAIAMCDRHFGVGADGLVFILPSDQADVRMRIFNADGTEAEQCGNAIRCVSKYVYDHELVNKEKLSVETLAGIQHVKLHTKEGIVNTVEVDMGEPILKGELVPTAIHDPQVVDRTIEVDGVTFHFTAVSMGNPHAVIYVENAKDFDVEKWGPKIETHPLFPKKTNVEFVTVKSDKELEMRVWERGVGQTLACGTGACATGVASVLTGQASRDVTIHLKGGDLKVFWNPEDNKVYMTGEAREVFTGNWLAPVEF</sequence>
<dbReference type="Pfam" id="PF01678">
    <property type="entry name" value="DAP_epimerase"/>
    <property type="match status" value="2"/>
</dbReference>
<dbReference type="SUPFAM" id="SSF54506">
    <property type="entry name" value="Diaminopimelate epimerase-like"/>
    <property type="match status" value="2"/>
</dbReference>
<feature type="binding site" evidence="9">
    <location>
        <position position="11"/>
    </location>
    <ligand>
        <name>substrate</name>
    </ligand>
</feature>
<reference evidence="11 12" key="1">
    <citation type="submission" date="2016-02" db="EMBL/GenBank/DDBJ databases">
        <title>Draft Genome for Tepidibacillus decaturensis nov. sp. Strain Z9, an Anaerobic, Moderately Thermophilic and Heterotrophic Bacterium from Deep Subsurface of the Illinois Basin, USA.</title>
        <authorList>
            <person name="Dong Y."/>
            <person name="Chang J.Y."/>
            <person name="Sanford R."/>
            <person name="Fouke B.W."/>
        </authorList>
    </citation>
    <scope>NUCLEOTIDE SEQUENCE [LARGE SCALE GENOMIC DNA]</scope>
    <source>
        <strain evidence="11 12">Z9</strain>
    </source>
</reference>
<dbReference type="EC" id="5.1.1.7" evidence="3 9"/>
<feature type="active site" evidence="10">
    <location>
        <position position="71"/>
    </location>
</feature>
<dbReference type="GO" id="GO:0009089">
    <property type="term" value="P:lysine biosynthetic process via diaminopimelate"/>
    <property type="evidence" value="ECO:0007669"/>
    <property type="project" value="UniProtKB-UniRule"/>
</dbReference>
<evidence type="ECO:0000256" key="3">
    <source>
        <dbReference type="ARBA" id="ARBA00013080"/>
    </source>
</evidence>
<dbReference type="EMBL" id="LSKU01000001">
    <property type="protein sequence ID" value="KXG43727.1"/>
    <property type="molecule type" value="Genomic_DNA"/>
</dbReference>
<feature type="active site" description="Proton donor" evidence="9">
    <location>
        <position position="71"/>
    </location>
</feature>
<comment type="caution">
    <text evidence="9">Lacks conserved residue(s) required for the propagation of feature annotation.</text>
</comment>
<evidence type="ECO:0000313" key="11">
    <source>
        <dbReference type="EMBL" id="KXG43727.1"/>
    </source>
</evidence>
<feature type="site" description="Could be important to modulate the pK values of the two catalytic cysteine residues" evidence="9">
    <location>
        <position position="211"/>
    </location>
</feature>
<comment type="pathway">
    <text evidence="1 9">Amino-acid biosynthesis; L-lysine biosynthesis via DAP pathway; DL-2,6-diaminopimelate from LL-2,6-diaminopimelate: step 1/1.</text>
</comment>
<feature type="site" description="Could be important to modulate the pK values of the two catalytic cysteine residues" evidence="9">
    <location>
        <position position="162"/>
    </location>
</feature>
<comment type="catalytic activity">
    <reaction evidence="8 9">
        <text>(2S,6S)-2,6-diaminopimelate = meso-2,6-diaminopimelate</text>
        <dbReference type="Rhea" id="RHEA:15393"/>
        <dbReference type="ChEBI" id="CHEBI:57609"/>
        <dbReference type="ChEBI" id="CHEBI:57791"/>
        <dbReference type="EC" id="5.1.1.7"/>
    </reaction>
</comment>
<feature type="binding site" evidence="9">
    <location>
        <begin position="211"/>
        <end position="212"/>
    </location>
    <ligand>
        <name>substrate</name>
    </ligand>
</feature>
<dbReference type="STRING" id="1413211.U473_06640"/>
<comment type="subcellular location">
    <subcellularLocation>
        <location evidence="9">Cytoplasm</location>
    </subcellularLocation>
</comment>
<dbReference type="PROSITE" id="PS01326">
    <property type="entry name" value="DAP_EPIMERASE"/>
    <property type="match status" value="1"/>
</dbReference>
<protein>
    <recommendedName>
        <fullName evidence="3 9">Diaminopimelate epimerase</fullName>
        <shortName evidence="9">DAP epimerase</shortName>
        <ecNumber evidence="3 9">5.1.1.7</ecNumber>
    </recommendedName>
    <alternativeName>
        <fullName evidence="9">PLP-independent amino acid racemase</fullName>
    </alternativeName>
</protein>
<dbReference type="GO" id="GO:0008837">
    <property type="term" value="F:diaminopimelate epimerase activity"/>
    <property type="evidence" value="ECO:0007669"/>
    <property type="project" value="UniProtKB-UniRule"/>
</dbReference>
<evidence type="ECO:0000256" key="9">
    <source>
        <dbReference type="HAMAP-Rule" id="MF_00197"/>
    </source>
</evidence>
<keyword evidence="4 9" id="KW-0963">Cytoplasm</keyword>
<accession>A0A135L464</accession>
<feature type="binding site" evidence="9">
    <location>
        <position position="160"/>
    </location>
    <ligand>
        <name>substrate</name>
    </ligand>
</feature>
<dbReference type="PANTHER" id="PTHR31689:SF0">
    <property type="entry name" value="DIAMINOPIMELATE EPIMERASE"/>
    <property type="match status" value="1"/>
</dbReference>
<organism evidence="11 12">
    <name type="scientific">Tepidibacillus decaturensis</name>
    <dbReference type="NCBI Taxonomy" id="1413211"/>
    <lineage>
        <taxon>Bacteria</taxon>
        <taxon>Bacillati</taxon>
        <taxon>Bacillota</taxon>
        <taxon>Bacilli</taxon>
        <taxon>Bacillales</taxon>
        <taxon>Bacillaceae</taxon>
        <taxon>Tepidibacillus</taxon>
    </lineage>
</organism>
<dbReference type="GO" id="GO:0005829">
    <property type="term" value="C:cytosol"/>
    <property type="evidence" value="ECO:0007669"/>
    <property type="project" value="TreeGrafter"/>
</dbReference>
<dbReference type="InterPro" id="IPR001653">
    <property type="entry name" value="DAP_epimerase_DapF"/>
</dbReference>
<evidence type="ECO:0000313" key="12">
    <source>
        <dbReference type="Proteomes" id="UP000070352"/>
    </source>
</evidence>
<dbReference type="AlphaFoldDB" id="A0A135L464"/>
<feature type="binding site" evidence="9">
    <location>
        <begin position="72"/>
        <end position="73"/>
    </location>
    <ligand>
        <name>substrate</name>
    </ligand>
</feature>
<name>A0A135L464_9BACI</name>
<comment type="similarity">
    <text evidence="2 9">Belongs to the diaminopimelate epimerase family.</text>
</comment>
<dbReference type="OrthoDB" id="9805408at2"/>
<keyword evidence="6 9" id="KW-0457">Lysine biosynthesis</keyword>
<keyword evidence="5 9" id="KW-0028">Amino-acid biosynthesis</keyword>
<dbReference type="HAMAP" id="MF_00197">
    <property type="entry name" value="DAP_epimerase"/>
    <property type="match status" value="1"/>
</dbReference>
<feature type="binding site" evidence="9">
    <location>
        <begin position="221"/>
        <end position="222"/>
    </location>
    <ligand>
        <name>substrate</name>
    </ligand>
</feature>
<feature type="active site" description="Proton acceptor" evidence="9">
    <location>
        <position position="220"/>
    </location>
</feature>
<dbReference type="UniPathway" id="UPA00034">
    <property type="reaction ID" value="UER00025"/>
</dbReference>
<evidence type="ECO:0000256" key="1">
    <source>
        <dbReference type="ARBA" id="ARBA00005196"/>
    </source>
</evidence>
<dbReference type="InterPro" id="IPR018510">
    <property type="entry name" value="DAP_epimerase_AS"/>
</dbReference>
<proteinExistence type="inferred from homology"/>
<comment type="function">
    <text evidence="9">Catalyzes the stereoinversion of LL-2,6-diaminopimelate (L,L-DAP) to meso-diaminopimelate (meso-DAP), a precursor of L-lysine and an essential component of the bacterial peptidoglycan.</text>
</comment>
<comment type="caution">
    <text evidence="11">The sequence shown here is derived from an EMBL/GenBank/DDBJ whole genome shotgun (WGS) entry which is preliminary data.</text>
</comment>
<evidence type="ECO:0000256" key="5">
    <source>
        <dbReference type="ARBA" id="ARBA00022605"/>
    </source>
</evidence>
<dbReference type="FunFam" id="3.10.310.10:FF:000001">
    <property type="entry name" value="Diaminopimelate epimerase"/>
    <property type="match status" value="1"/>
</dbReference>
<feature type="binding site" evidence="9">
    <location>
        <position position="193"/>
    </location>
    <ligand>
        <name>substrate</name>
    </ligand>
</feature>
<evidence type="ECO:0000256" key="6">
    <source>
        <dbReference type="ARBA" id="ARBA00023154"/>
    </source>
</evidence>
<evidence type="ECO:0000256" key="2">
    <source>
        <dbReference type="ARBA" id="ARBA00010219"/>
    </source>
</evidence>
<dbReference type="NCBIfam" id="TIGR00652">
    <property type="entry name" value="DapF"/>
    <property type="match status" value="1"/>
</dbReference>
<evidence type="ECO:0000256" key="7">
    <source>
        <dbReference type="ARBA" id="ARBA00023235"/>
    </source>
</evidence>
<dbReference type="Gene3D" id="3.10.310.10">
    <property type="entry name" value="Diaminopimelate Epimerase, Chain A, domain 1"/>
    <property type="match status" value="2"/>
</dbReference>
<evidence type="ECO:0000256" key="10">
    <source>
        <dbReference type="PROSITE-ProRule" id="PRU10125"/>
    </source>
</evidence>
<evidence type="ECO:0000256" key="8">
    <source>
        <dbReference type="ARBA" id="ARBA00051712"/>
    </source>
</evidence>
<keyword evidence="7 9" id="KW-0413">Isomerase</keyword>
<comment type="subunit">
    <text evidence="9">Homodimer.</text>
</comment>
<gene>
    <name evidence="9" type="primary">dapF</name>
    <name evidence="11" type="ORF">U473_06640</name>
</gene>
<dbReference type="Proteomes" id="UP000070352">
    <property type="component" value="Unassembled WGS sequence"/>
</dbReference>
<evidence type="ECO:0000256" key="4">
    <source>
        <dbReference type="ARBA" id="ARBA00022490"/>
    </source>
</evidence>
<dbReference type="RefSeq" id="WP_068724591.1">
    <property type="nucleotide sequence ID" value="NZ_LSKU01000001.1"/>
</dbReference>